<protein>
    <submittedName>
        <fullName evidence="1">Uncharacterized protein</fullName>
    </submittedName>
</protein>
<dbReference type="AlphaFoldDB" id="A0AA36ICJ8"/>
<dbReference type="InterPro" id="IPR029063">
    <property type="entry name" value="SAM-dependent_MTases_sf"/>
</dbReference>
<evidence type="ECO:0000313" key="2">
    <source>
        <dbReference type="Proteomes" id="UP001178507"/>
    </source>
</evidence>
<name>A0AA36ICJ8_9DINO</name>
<dbReference type="Proteomes" id="UP001178507">
    <property type="component" value="Unassembled WGS sequence"/>
</dbReference>
<accession>A0AA36ICJ8</accession>
<dbReference type="Gene3D" id="2.70.160.11">
    <property type="entry name" value="Hnrnp arginine n-methyltransferase1"/>
    <property type="match status" value="1"/>
</dbReference>
<reference evidence="1" key="1">
    <citation type="submission" date="2023-08" db="EMBL/GenBank/DDBJ databases">
        <authorList>
            <person name="Chen Y."/>
            <person name="Shah S."/>
            <person name="Dougan E. K."/>
            <person name="Thang M."/>
            <person name="Chan C."/>
        </authorList>
    </citation>
    <scope>NUCLEOTIDE SEQUENCE</scope>
</reference>
<dbReference type="EMBL" id="CAUJNA010001204">
    <property type="protein sequence ID" value="CAJ1385191.1"/>
    <property type="molecule type" value="Genomic_DNA"/>
</dbReference>
<sequence>MPRETAVLSTPRCPGTHWYQIRFLLEVPLAVNAGQHVEGTSKMEANNLQSYYMRIDARIKGTNISASAPCIDLKVFTIDALRLLLDQLRDLLTIRLPFLAKVSFQILLTHPAANDEDEDPEYRFYTSSNSYCPPAELGGLR</sequence>
<dbReference type="SUPFAM" id="SSF53335">
    <property type="entry name" value="S-adenosyl-L-methionine-dependent methyltransferases"/>
    <property type="match status" value="1"/>
</dbReference>
<proteinExistence type="predicted"/>
<comment type="caution">
    <text evidence="1">The sequence shown here is derived from an EMBL/GenBank/DDBJ whole genome shotgun (WGS) entry which is preliminary data.</text>
</comment>
<evidence type="ECO:0000313" key="1">
    <source>
        <dbReference type="EMBL" id="CAJ1385191.1"/>
    </source>
</evidence>
<gene>
    <name evidence="1" type="ORF">EVOR1521_LOCUS11844</name>
</gene>
<keyword evidence="2" id="KW-1185">Reference proteome</keyword>
<organism evidence="1 2">
    <name type="scientific">Effrenium voratum</name>
    <dbReference type="NCBI Taxonomy" id="2562239"/>
    <lineage>
        <taxon>Eukaryota</taxon>
        <taxon>Sar</taxon>
        <taxon>Alveolata</taxon>
        <taxon>Dinophyceae</taxon>
        <taxon>Suessiales</taxon>
        <taxon>Symbiodiniaceae</taxon>
        <taxon>Effrenium</taxon>
    </lineage>
</organism>